<evidence type="ECO:0000256" key="12">
    <source>
        <dbReference type="ARBA" id="ARBA00023204"/>
    </source>
</evidence>
<dbReference type="GO" id="GO:0017108">
    <property type="term" value="F:5'-flap endonuclease activity"/>
    <property type="evidence" value="ECO:0007669"/>
    <property type="project" value="TreeGrafter"/>
</dbReference>
<keyword evidence="13" id="KW-0539">Nucleus</keyword>
<dbReference type="InterPro" id="IPR029060">
    <property type="entry name" value="PIN-like_dom_sf"/>
</dbReference>
<dbReference type="InterPro" id="IPR044752">
    <property type="entry name" value="PIN-like_EXO1"/>
</dbReference>
<dbReference type="InterPro" id="IPR019974">
    <property type="entry name" value="XPG_CS"/>
</dbReference>
<dbReference type="GO" id="GO:0035312">
    <property type="term" value="F:5'-3' DNA exonuclease activity"/>
    <property type="evidence" value="ECO:0007669"/>
    <property type="project" value="InterPro"/>
</dbReference>
<comment type="caution">
    <text evidence="17">The sequence shown here is derived from an EMBL/GenBank/DDBJ whole genome shotgun (WGS) entry which is preliminary data.</text>
</comment>
<feature type="region of interest" description="Disordered" evidence="14">
    <location>
        <begin position="470"/>
        <end position="491"/>
    </location>
</feature>
<sequence length="753" mass="83259">MGIQGLLPMLKSIERDVHLKDYEGMTLAIDGYAWLHKGAFSCAQELCLGQPTDKYVNYFMKKINMFKFFKVKPYVVFDGGYLPSKGSTEEDRLHRREEGMKQALSLHKAGKKKEAQKQFQSCVDVTPEMAFAVISALEAANVEYVVAPYEADAQLAYLEKIGVVNGIVTEDSDLLVFGCKRIIFKLNDYAEGKEIQYADLGLVNEFRNWTLAEIRQMCIFSGCDYLPSIPGVGIRTAHQLMRRFKSGLKAVRYYRMENPGSKVPKDYEEEFVRADMTFLYPRVYDPTTKSMVHLNEVPEELRELVETETYDFLGPALEQDTLIGVATGRLDPFSKEKLGHPNQPLGRPQQPTIVVKSPKKNPGNRHLYQDPHPRFGQDITNSKSIQSYFSAPKVNKPAAPGTEKRERHITTEDIAQKKRIVEVKSTTVMKSEYKLTQELTGTYSSRTTSTHISTAATVAVEERSRFFGFESSKESTDTHKVDDPKSVREDSGIGLDEADLLFLCENQLDEDSEDETSKQSTARLSKESVSSNVSSRMNSRPQEPSHVDVTIKAPTSSILGKEWFEKFKSREIRTGGLHRGHLSLPQSSKVPPRPFKSAADVVAKLNGPLPASLSRPGVSPSVKNAALQSTTKAIPAAPLPNVESLSCTQAPVVKSILVGEAAVDTADAPTLLPVTKTPLPLAQAKPIVPPPMTKRVPLAPVTNTSRFAPLPRSQAKPCGGPLKASSSCHPTPTPSASVLSARLNLDRFKNTSL</sequence>
<feature type="compositionally biased region" description="Polar residues" evidence="14">
    <location>
        <begin position="724"/>
        <end position="736"/>
    </location>
</feature>
<evidence type="ECO:0000256" key="6">
    <source>
        <dbReference type="ARBA" id="ARBA00022763"/>
    </source>
</evidence>
<evidence type="ECO:0000259" key="16">
    <source>
        <dbReference type="SMART" id="SM00485"/>
    </source>
</evidence>
<evidence type="ECO:0000256" key="1">
    <source>
        <dbReference type="ARBA" id="ARBA00001946"/>
    </source>
</evidence>
<dbReference type="InterPro" id="IPR006085">
    <property type="entry name" value="XPG_DNA_repair_N"/>
</dbReference>
<keyword evidence="12" id="KW-0234">DNA repair</keyword>
<keyword evidence="6" id="KW-0227">DNA damage</keyword>
<evidence type="ECO:0000256" key="11">
    <source>
        <dbReference type="ARBA" id="ARBA00023125"/>
    </source>
</evidence>
<dbReference type="FunFam" id="1.10.150.20:FF:000011">
    <property type="entry name" value="exonuclease 1"/>
    <property type="match status" value="1"/>
</dbReference>
<dbReference type="AlphaFoldDB" id="A0A9P3H673"/>
<evidence type="ECO:0000256" key="5">
    <source>
        <dbReference type="ARBA" id="ARBA00022723"/>
    </source>
</evidence>
<evidence type="ECO:0000256" key="3">
    <source>
        <dbReference type="ARBA" id="ARBA00010563"/>
    </source>
</evidence>
<dbReference type="GO" id="GO:0005634">
    <property type="term" value="C:nucleus"/>
    <property type="evidence" value="ECO:0007669"/>
    <property type="project" value="UniProtKB-SubCell"/>
</dbReference>
<dbReference type="SMART" id="SM00279">
    <property type="entry name" value="HhH2"/>
    <property type="match status" value="1"/>
</dbReference>
<feature type="region of interest" description="Disordered" evidence="14">
    <location>
        <begin position="333"/>
        <end position="353"/>
    </location>
</feature>
<dbReference type="PRINTS" id="PR00853">
    <property type="entry name" value="XPGRADSUPER"/>
</dbReference>
<dbReference type="GO" id="GO:0006281">
    <property type="term" value="P:DNA repair"/>
    <property type="evidence" value="ECO:0007669"/>
    <property type="project" value="UniProtKB-KW"/>
</dbReference>
<dbReference type="InterPro" id="IPR006086">
    <property type="entry name" value="XPG-I_dom"/>
</dbReference>
<evidence type="ECO:0000259" key="15">
    <source>
        <dbReference type="SMART" id="SM00484"/>
    </source>
</evidence>
<dbReference type="FunFam" id="3.40.50.1010:FF:000002">
    <property type="entry name" value="Exonuclease 1, putative"/>
    <property type="match status" value="1"/>
</dbReference>
<dbReference type="Gene3D" id="1.10.150.20">
    <property type="entry name" value="5' to 3' exonuclease, C-terminal subdomain"/>
    <property type="match status" value="1"/>
</dbReference>
<dbReference type="EMBL" id="BQFW01000004">
    <property type="protein sequence ID" value="GJJ70875.1"/>
    <property type="molecule type" value="Genomic_DNA"/>
</dbReference>
<keyword evidence="10" id="KW-0267">Excision nuclease</keyword>
<proteinExistence type="inferred from homology"/>
<keyword evidence="4" id="KW-0540">Nuclease</keyword>
<dbReference type="InterPro" id="IPR036279">
    <property type="entry name" value="5-3_exonuclease_C_sf"/>
</dbReference>
<dbReference type="SMART" id="SM00484">
    <property type="entry name" value="XPGI"/>
    <property type="match status" value="1"/>
</dbReference>
<evidence type="ECO:0000256" key="7">
    <source>
        <dbReference type="ARBA" id="ARBA00022801"/>
    </source>
</evidence>
<evidence type="ECO:0000256" key="9">
    <source>
        <dbReference type="ARBA" id="ARBA00022842"/>
    </source>
</evidence>
<dbReference type="SMART" id="SM00485">
    <property type="entry name" value="XPGN"/>
    <property type="match status" value="1"/>
</dbReference>
<accession>A0A9P3H673</accession>
<dbReference type="SUPFAM" id="SSF88723">
    <property type="entry name" value="PIN domain-like"/>
    <property type="match status" value="1"/>
</dbReference>
<feature type="region of interest" description="Disordered" evidence="14">
    <location>
        <begin position="704"/>
        <end position="736"/>
    </location>
</feature>
<dbReference type="Pfam" id="PF00752">
    <property type="entry name" value="XPG_N"/>
    <property type="match status" value="1"/>
</dbReference>
<feature type="region of interest" description="Disordered" evidence="14">
    <location>
        <begin position="509"/>
        <end position="548"/>
    </location>
</feature>
<evidence type="ECO:0000256" key="2">
    <source>
        <dbReference type="ARBA" id="ARBA00004123"/>
    </source>
</evidence>
<evidence type="ECO:0000256" key="8">
    <source>
        <dbReference type="ARBA" id="ARBA00022839"/>
    </source>
</evidence>
<reference evidence="17" key="1">
    <citation type="submission" date="2021-11" db="EMBL/GenBank/DDBJ databases">
        <authorList>
            <person name="Herlambang A."/>
            <person name="Guo Y."/>
            <person name="Takashima Y."/>
            <person name="Nishizawa T."/>
        </authorList>
    </citation>
    <scope>NUCLEOTIDE SEQUENCE</scope>
    <source>
        <strain evidence="17">E1425</strain>
    </source>
</reference>
<name>A0A9P3H673_9FUNG</name>
<evidence type="ECO:0000256" key="13">
    <source>
        <dbReference type="ARBA" id="ARBA00023242"/>
    </source>
</evidence>
<keyword evidence="18" id="KW-1185">Reference proteome</keyword>
<evidence type="ECO:0000256" key="4">
    <source>
        <dbReference type="ARBA" id="ARBA00022722"/>
    </source>
</evidence>
<reference evidence="17" key="2">
    <citation type="journal article" date="2022" name="Microbiol. Resour. Announc.">
        <title>Whole-Genome Sequence of Entomortierella parvispora E1425, a Mucoromycotan Fungus Associated with Burkholderiaceae-Related Endosymbiotic Bacteria.</title>
        <authorList>
            <person name="Herlambang A."/>
            <person name="Guo Y."/>
            <person name="Takashima Y."/>
            <person name="Narisawa K."/>
            <person name="Ohta H."/>
            <person name="Nishizawa T."/>
        </authorList>
    </citation>
    <scope>NUCLEOTIDE SEQUENCE</scope>
    <source>
        <strain evidence="17">E1425</strain>
    </source>
</reference>
<dbReference type="SUPFAM" id="SSF47807">
    <property type="entry name" value="5' to 3' exonuclease, C-terminal subdomain"/>
    <property type="match status" value="1"/>
</dbReference>
<feature type="domain" description="XPG-I" evidence="15">
    <location>
        <begin position="138"/>
        <end position="208"/>
    </location>
</feature>
<dbReference type="InterPro" id="IPR008918">
    <property type="entry name" value="HhH2"/>
</dbReference>
<comment type="subcellular location">
    <subcellularLocation>
        <location evidence="2">Nucleus</location>
    </subcellularLocation>
</comment>
<dbReference type="GO" id="GO:0046872">
    <property type="term" value="F:metal ion binding"/>
    <property type="evidence" value="ECO:0007669"/>
    <property type="project" value="UniProtKB-KW"/>
</dbReference>
<feature type="compositionally biased region" description="Low complexity" evidence="14">
    <location>
        <begin position="528"/>
        <end position="540"/>
    </location>
</feature>
<dbReference type="GO" id="GO:0003677">
    <property type="term" value="F:DNA binding"/>
    <property type="evidence" value="ECO:0007669"/>
    <property type="project" value="UniProtKB-KW"/>
</dbReference>
<dbReference type="PROSITE" id="PS00842">
    <property type="entry name" value="XPG_2"/>
    <property type="match status" value="1"/>
</dbReference>
<keyword evidence="5" id="KW-0479">Metal-binding</keyword>
<evidence type="ECO:0000256" key="10">
    <source>
        <dbReference type="ARBA" id="ARBA00022881"/>
    </source>
</evidence>
<keyword evidence="9" id="KW-0460">Magnesium</keyword>
<evidence type="ECO:0000313" key="17">
    <source>
        <dbReference type="EMBL" id="GJJ70875.1"/>
    </source>
</evidence>
<dbReference type="Pfam" id="PF00867">
    <property type="entry name" value="XPG_I"/>
    <property type="match status" value="1"/>
</dbReference>
<dbReference type="InterPro" id="IPR006084">
    <property type="entry name" value="XPG/Rad2"/>
</dbReference>
<evidence type="ECO:0000313" key="18">
    <source>
        <dbReference type="Proteomes" id="UP000827284"/>
    </source>
</evidence>
<protein>
    <submittedName>
        <fullName evidence="17">Exonuclease 1</fullName>
    </submittedName>
</protein>
<dbReference type="InterPro" id="IPR037315">
    <property type="entry name" value="EXO1_H3TH"/>
</dbReference>
<feature type="domain" description="XPG N-terminal" evidence="16">
    <location>
        <begin position="1"/>
        <end position="99"/>
    </location>
</feature>
<dbReference type="OrthoDB" id="26491at2759"/>
<dbReference type="CDD" id="cd09857">
    <property type="entry name" value="PIN_EXO1"/>
    <property type="match status" value="1"/>
</dbReference>
<dbReference type="CDD" id="cd09908">
    <property type="entry name" value="H3TH_EXO1"/>
    <property type="match status" value="1"/>
</dbReference>
<comment type="cofactor">
    <cofactor evidence="1">
        <name>Mg(2+)</name>
        <dbReference type="ChEBI" id="CHEBI:18420"/>
    </cofactor>
</comment>
<keyword evidence="11" id="KW-0238">DNA-binding</keyword>
<dbReference type="Gene3D" id="3.40.50.1010">
    <property type="entry name" value="5'-nuclease"/>
    <property type="match status" value="1"/>
</dbReference>
<keyword evidence="8 17" id="KW-0269">Exonuclease</keyword>
<dbReference type="PANTHER" id="PTHR11081:SF65">
    <property type="entry name" value="DNA DAMAGE-INDUCIBLE PROTEIN DIN7-RELATED"/>
    <property type="match status" value="1"/>
</dbReference>
<dbReference type="Proteomes" id="UP000827284">
    <property type="component" value="Unassembled WGS sequence"/>
</dbReference>
<comment type="similarity">
    <text evidence="3">Belongs to the XPG/RAD2 endonuclease family. EXO1 subfamily.</text>
</comment>
<organism evidence="17 18">
    <name type="scientific">Entomortierella parvispora</name>
    <dbReference type="NCBI Taxonomy" id="205924"/>
    <lineage>
        <taxon>Eukaryota</taxon>
        <taxon>Fungi</taxon>
        <taxon>Fungi incertae sedis</taxon>
        <taxon>Mucoromycota</taxon>
        <taxon>Mortierellomycotina</taxon>
        <taxon>Mortierellomycetes</taxon>
        <taxon>Mortierellales</taxon>
        <taxon>Mortierellaceae</taxon>
        <taxon>Entomortierella</taxon>
    </lineage>
</organism>
<keyword evidence="7" id="KW-0378">Hydrolase</keyword>
<gene>
    <name evidence="17" type="ORF">EMPS_03225</name>
</gene>
<dbReference type="PANTHER" id="PTHR11081">
    <property type="entry name" value="FLAP ENDONUCLEASE FAMILY MEMBER"/>
    <property type="match status" value="1"/>
</dbReference>
<evidence type="ECO:0000256" key="14">
    <source>
        <dbReference type="SAM" id="MobiDB-lite"/>
    </source>
</evidence>